<dbReference type="InterPro" id="IPR036188">
    <property type="entry name" value="FAD/NAD-bd_sf"/>
</dbReference>
<accession>A0A0G4L1V4</accession>
<dbReference type="EMBL" id="CVQI01006224">
    <property type="protein sequence ID" value="CRK15710.1"/>
    <property type="molecule type" value="Genomic_DNA"/>
</dbReference>
<evidence type="ECO:0000256" key="1">
    <source>
        <dbReference type="SAM" id="MobiDB-lite"/>
    </source>
</evidence>
<feature type="region of interest" description="Disordered" evidence="1">
    <location>
        <begin position="1"/>
        <end position="45"/>
    </location>
</feature>
<feature type="compositionally biased region" description="Basic and acidic residues" evidence="1">
    <location>
        <begin position="1"/>
        <end position="14"/>
    </location>
</feature>
<organism evidence="2 3">
    <name type="scientific">Verticillium longisporum</name>
    <name type="common">Verticillium dahliae var. longisporum</name>
    <dbReference type="NCBI Taxonomy" id="100787"/>
    <lineage>
        <taxon>Eukaryota</taxon>
        <taxon>Fungi</taxon>
        <taxon>Dikarya</taxon>
        <taxon>Ascomycota</taxon>
        <taxon>Pezizomycotina</taxon>
        <taxon>Sordariomycetes</taxon>
        <taxon>Hypocreomycetidae</taxon>
        <taxon>Glomerellales</taxon>
        <taxon>Plectosphaerellaceae</taxon>
        <taxon>Verticillium</taxon>
    </lineage>
</organism>
<dbReference type="SUPFAM" id="SSF51905">
    <property type="entry name" value="FAD/NAD(P)-binding domain"/>
    <property type="match status" value="1"/>
</dbReference>
<dbReference type="Proteomes" id="UP000045706">
    <property type="component" value="Unassembled WGS sequence"/>
</dbReference>
<evidence type="ECO:0000313" key="3">
    <source>
        <dbReference type="Proteomes" id="UP000045706"/>
    </source>
</evidence>
<reference evidence="3" key="1">
    <citation type="submission" date="2015-05" db="EMBL/GenBank/DDBJ databases">
        <authorList>
            <person name="Fogelqvist Johan"/>
        </authorList>
    </citation>
    <scope>NUCLEOTIDE SEQUENCE [LARGE SCALE GENOMIC DNA]</scope>
</reference>
<evidence type="ECO:0000313" key="2">
    <source>
        <dbReference type="EMBL" id="CRK15710.1"/>
    </source>
</evidence>
<dbReference type="Gene3D" id="3.50.50.60">
    <property type="entry name" value="FAD/NAD(P)-binding domain"/>
    <property type="match status" value="1"/>
</dbReference>
<sequence length="225" mass="24910">MPEGRQSPEPERQSGKQQQSPPGSGQGTDNADNKEQVNADQLQNLSSNPKVKFIDWIQTAANTPVSTTKRRPDGTFPGRTEIATNPAYFEPAQYSNATAVAEAQQALDDFKGLTSERIKFYATNIFQAHKQAYLQQKQPDEVFVAQVKDKKFGILGAGITGLFTALILDSVGIHNWKILESSHRIGGCMLTSYLNGTSPDDGQYHELDLDHPSRCSHVIKQRFFV</sequence>
<proteinExistence type="predicted"/>
<gene>
    <name evidence="2" type="ORF">BN1723_010760</name>
</gene>
<evidence type="ECO:0008006" key="4">
    <source>
        <dbReference type="Google" id="ProtNLM"/>
    </source>
</evidence>
<protein>
    <recommendedName>
        <fullName evidence="4">Amine oxidase domain-containing protein</fullName>
    </recommendedName>
</protein>
<name>A0A0G4L1V4_VERLO</name>
<dbReference type="AlphaFoldDB" id="A0A0G4L1V4"/>